<comment type="cofactor">
    <cofactor evidence="3">
        <name>Mn(2+)</name>
        <dbReference type="ChEBI" id="CHEBI:29035"/>
    </cofactor>
    <text evidence="3">The Mn(2+) ion enhances activity.</text>
</comment>
<dbReference type="SUPFAM" id="SSF55031">
    <property type="entry name" value="Bacterial exopeptidase dimerisation domain"/>
    <property type="match status" value="1"/>
</dbReference>
<dbReference type="GO" id="GO:0046872">
    <property type="term" value="F:metal ion binding"/>
    <property type="evidence" value="ECO:0007669"/>
    <property type="project" value="UniProtKB-KW"/>
</dbReference>
<feature type="binding site" evidence="3">
    <location>
        <position position="133"/>
    </location>
    <ligand>
        <name>Mn(2+)</name>
        <dbReference type="ChEBI" id="CHEBI:29035"/>
        <label>2</label>
    </ligand>
</feature>
<keyword evidence="3" id="KW-0464">Manganese</keyword>
<dbReference type="EMBL" id="PIUM01000006">
    <property type="protein sequence ID" value="PKU25156.1"/>
    <property type="molecule type" value="Genomic_DNA"/>
</dbReference>
<evidence type="ECO:0000256" key="3">
    <source>
        <dbReference type="PIRSR" id="PIRSR005962-1"/>
    </source>
</evidence>
<dbReference type="NCBIfam" id="TIGR01891">
    <property type="entry name" value="amidohydrolases"/>
    <property type="match status" value="1"/>
</dbReference>
<dbReference type="PIRSF" id="PIRSF005962">
    <property type="entry name" value="Pept_M20D_amidohydro"/>
    <property type="match status" value="1"/>
</dbReference>
<dbReference type="Pfam" id="PF07687">
    <property type="entry name" value="M20_dimer"/>
    <property type="match status" value="1"/>
</dbReference>
<dbReference type="PANTHER" id="PTHR11014:SF63">
    <property type="entry name" value="METALLOPEPTIDASE, PUTATIVE (AFU_ORTHOLOGUE AFUA_6G09600)-RELATED"/>
    <property type="match status" value="1"/>
</dbReference>
<evidence type="ECO:0000313" key="5">
    <source>
        <dbReference type="EMBL" id="PKU25156.1"/>
    </source>
</evidence>
<proteinExistence type="inferred from homology"/>
<keyword evidence="3" id="KW-0479">Metal-binding</keyword>
<feature type="domain" description="Peptidase M20 dimerisation" evidence="4">
    <location>
        <begin position="182"/>
        <end position="264"/>
    </location>
</feature>
<evidence type="ECO:0000256" key="2">
    <source>
        <dbReference type="ARBA" id="ARBA00022801"/>
    </source>
</evidence>
<evidence type="ECO:0000313" key="6">
    <source>
        <dbReference type="Proteomes" id="UP000233293"/>
    </source>
</evidence>
<dbReference type="GO" id="GO:0016787">
    <property type="term" value="F:hydrolase activity"/>
    <property type="evidence" value="ECO:0007669"/>
    <property type="project" value="UniProtKB-KW"/>
</dbReference>
<dbReference type="InterPro" id="IPR011650">
    <property type="entry name" value="Peptidase_M20_dimer"/>
</dbReference>
<protein>
    <submittedName>
        <fullName evidence="5">Amidohydrolase</fullName>
    </submittedName>
</protein>
<dbReference type="Gene3D" id="3.40.630.10">
    <property type="entry name" value="Zn peptidases"/>
    <property type="match status" value="1"/>
</dbReference>
<comment type="caution">
    <text evidence="5">The sequence shown here is derived from an EMBL/GenBank/DDBJ whole genome shotgun (WGS) entry which is preliminary data.</text>
</comment>
<feature type="binding site" evidence="3">
    <location>
        <position position="357"/>
    </location>
    <ligand>
        <name>Mn(2+)</name>
        <dbReference type="ChEBI" id="CHEBI:29035"/>
        <label>2</label>
    </ligand>
</feature>
<dbReference type="InterPro" id="IPR017439">
    <property type="entry name" value="Amidohydrolase"/>
</dbReference>
<dbReference type="SUPFAM" id="SSF53187">
    <property type="entry name" value="Zn-dependent exopeptidases"/>
    <property type="match status" value="1"/>
</dbReference>
<keyword evidence="2 5" id="KW-0378">Hydrolase</keyword>
<dbReference type="OrthoDB" id="9777385at2"/>
<comment type="similarity">
    <text evidence="1">Belongs to the peptidase M20 family.</text>
</comment>
<dbReference type="Proteomes" id="UP000233293">
    <property type="component" value="Unassembled WGS sequence"/>
</dbReference>
<reference evidence="6" key="1">
    <citation type="submission" date="2017-12" db="EMBL/GenBank/DDBJ databases">
        <title>Draft genome sequence of Telmatospirillum siberiense 26-4b1T, an acidotolerant peatland alphaproteobacterium potentially involved in sulfur cycling.</title>
        <authorList>
            <person name="Hausmann B."/>
            <person name="Pjevac P."/>
            <person name="Schreck K."/>
            <person name="Herbold C.W."/>
            <person name="Daims H."/>
            <person name="Wagner M."/>
            <person name="Pester M."/>
            <person name="Loy A."/>
        </authorList>
    </citation>
    <scope>NUCLEOTIDE SEQUENCE [LARGE SCALE GENOMIC DNA]</scope>
    <source>
        <strain evidence="6">26-4b1</strain>
    </source>
</reference>
<sequence length="385" mass="41123">MTVLDDDILKMMTGWRHDLHAHPETAFTEIRTGDLVAAQLAADGYAVHRGLGQTGVVGTLSTGSGPVIGLRADMDALFIEEKGDLPYASRIAGKMHACGHDGHTVMLLGAARQLARRRNFQGTIHVIFQPAEENEGGGRRMIEDGLFDLFPCSEIFGLHNWPALPLGSFAINGSTMMAAFDTFEITVTGRGCHGAMPETGIDPIVVAAQIVLGLQTVVSRRVSPLEKAVLSVTQIHGGDTWNVIPDSVVLRGTVRCMSPEVQRDIEGLLRGLSQSIAAAHGAVADVVYEHRYPATINASASADKAARAAEEVVGRSSVTTDCPPSMASEDFGYMLQRLPGAYIFMGVGDDGHRAALHNPIYDFNDGALATGAAFWVRLVERVLPG</sequence>
<dbReference type="CDD" id="cd05666">
    <property type="entry name" value="M20_Acy1-like"/>
    <property type="match status" value="1"/>
</dbReference>
<dbReference type="RefSeq" id="WP_101250083.1">
    <property type="nucleotide sequence ID" value="NZ_PIUM01000006.1"/>
</dbReference>
<feature type="binding site" evidence="3">
    <location>
        <position position="159"/>
    </location>
    <ligand>
        <name>Mn(2+)</name>
        <dbReference type="ChEBI" id="CHEBI:29035"/>
        <label>2</label>
    </ligand>
</feature>
<dbReference type="PANTHER" id="PTHR11014">
    <property type="entry name" value="PEPTIDASE M20 FAMILY MEMBER"/>
    <property type="match status" value="1"/>
</dbReference>
<dbReference type="Gene3D" id="3.30.70.360">
    <property type="match status" value="1"/>
</dbReference>
<gene>
    <name evidence="5" type="ORF">CWS72_08135</name>
</gene>
<dbReference type="Pfam" id="PF01546">
    <property type="entry name" value="Peptidase_M20"/>
    <property type="match status" value="1"/>
</dbReference>
<name>A0A2N3PXL4_9PROT</name>
<evidence type="ECO:0000256" key="1">
    <source>
        <dbReference type="ARBA" id="ARBA00006153"/>
    </source>
</evidence>
<organism evidence="5 6">
    <name type="scientific">Telmatospirillum siberiense</name>
    <dbReference type="NCBI Taxonomy" id="382514"/>
    <lineage>
        <taxon>Bacteria</taxon>
        <taxon>Pseudomonadati</taxon>
        <taxon>Pseudomonadota</taxon>
        <taxon>Alphaproteobacteria</taxon>
        <taxon>Rhodospirillales</taxon>
        <taxon>Rhodospirillaceae</taxon>
        <taxon>Telmatospirillum</taxon>
    </lineage>
</organism>
<dbReference type="InterPro" id="IPR002933">
    <property type="entry name" value="Peptidase_M20"/>
</dbReference>
<dbReference type="InterPro" id="IPR036264">
    <property type="entry name" value="Bact_exopeptidase_dim_dom"/>
</dbReference>
<dbReference type="FunFam" id="3.30.70.360:FF:000014">
    <property type="entry name" value="N-acyl-L-amino acid amidohydrolase"/>
    <property type="match status" value="1"/>
</dbReference>
<evidence type="ECO:0000259" key="4">
    <source>
        <dbReference type="Pfam" id="PF07687"/>
    </source>
</evidence>
<keyword evidence="6" id="KW-1185">Reference proteome</keyword>
<accession>A0A2N3PXL4</accession>
<feature type="binding site" evidence="3">
    <location>
        <position position="100"/>
    </location>
    <ligand>
        <name>Mn(2+)</name>
        <dbReference type="ChEBI" id="CHEBI:29035"/>
        <label>2</label>
    </ligand>
</feature>
<dbReference type="AlphaFoldDB" id="A0A2N3PXL4"/>
<feature type="binding site" evidence="3">
    <location>
        <position position="98"/>
    </location>
    <ligand>
        <name>Mn(2+)</name>
        <dbReference type="ChEBI" id="CHEBI:29035"/>
        <label>2</label>
    </ligand>
</feature>